<evidence type="ECO:0000313" key="4">
    <source>
        <dbReference type="EMBL" id="TQQ80903.1"/>
    </source>
</evidence>
<dbReference type="Gene3D" id="1.10.390.10">
    <property type="entry name" value="Neutral Protease Domain 2"/>
    <property type="match status" value="1"/>
</dbReference>
<evidence type="ECO:0000256" key="1">
    <source>
        <dbReference type="ARBA" id="ARBA00022729"/>
    </source>
</evidence>
<dbReference type="EMBL" id="RKLU01000003">
    <property type="protein sequence ID" value="TQQ80903.1"/>
    <property type="molecule type" value="Genomic_DNA"/>
</dbReference>
<sequence length="607" mass="65622">MRIGWVGGCVVLLLIALCTIPAIGAATSDVSSSPATAIDDGSATVEPLTTNATTLTDATTTEQPRPLSSHTDLTLTTILDRTPEQVGEVTATVEVDIPDAFTELELQISPNVTVTDTDGFSETSDGVYEWDEQTEQPSVTYRVDATERGESDDPEADGQYRFADTEDWSLVRIPPQPSISGRYTGTDEPAVVRETEIDGPGAAGDAIAFLGDYERRTHTAHGQTFTLIVPEAADLEASPDEIFEAVAGASDRLRVGDRDEEVFMIAAPTGEIDWAVRGLQTGDTDFWVQDSERLDTAANNWVHEYVHTRQDYEAETSFRWFTEGSATYYAALDSLQSGRIGFDRFQRFIAEGEEEPQVEATLSEPDTWENYANYRKGALIAGGIDRQIRLATDQEASLATVFRAINSHDGSVDAATFGGYVQQVAGEQTADEAIGATTTDALIPMWDADEHATAFGQQPAAFAYRFADNEPITVTSDGTTTTADTNVTLSVNDTLAVGMVVENVGGTVGDYELAFRVNETELTREGRLDPSETASHRFEYRFTEPGVYPVAVGDETLTVTVEESGLGSVDLPDGSDIPTDIETPGFGFVPAIAALLGVAGLRWYRRE</sequence>
<evidence type="ECO:0000256" key="2">
    <source>
        <dbReference type="SAM" id="MobiDB-lite"/>
    </source>
</evidence>
<dbReference type="InterPro" id="IPR027268">
    <property type="entry name" value="Peptidase_M4/M1_CTD_sf"/>
</dbReference>
<dbReference type="RefSeq" id="WP_142979465.1">
    <property type="nucleotide sequence ID" value="NZ_RKLU01000003.1"/>
</dbReference>
<proteinExistence type="predicted"/>
<feature type="domain" description="PGF-CTERM archaeal protein-sorting signal" evidence="3">
    <location>
        <begin position="583"/>
        <end position="602"/>
    </location>
</feature>
<dbReference type="InterPro" id="IPR026371">
    <property type="entry name" value="PGF_CTERM"/>
</dbReference>
<dbReference type="OrthoDB" id="271491at2157"/>
<dbReference type="Proteomes" id="UP000705823">
    <property type="component" value="Unassembled WGS sequence"/>
</dbReference>
<evidence type="ECO:0000313" key="5">
    <source>
        <dbReference type="Proteomes" id="UP000705823"/>
    </source>
</evidence>
<organism evidence="4 5">
    <name type="scientific">Halonotius terrestris</name>
    <dbReference type="NCBI Taxonomy" id="2487750"/>
    <lineage>
        <taxon>Archaea</taxon>
        <taxon>Methanobacteriati</taxon>
        <taxon>Methanobacteriota</taxon>
        <taxon>Stenosarchaea group</taxon>
        <taxon>Halobacteria</taxon>
        <taxon>Halobacteriales</taxon>
        <taxon>Haloferacaceae</taxon>
        <taxon>Halonotius</taxon>
    </lineage>
</organism>
<feature type="region of interest" description="Disordered" evidence="2">
    <location>
        <begin position="52"/>
        <end position="73"/>
    </location>
</feature>
<protein>
    <recommendedName>
        <fullName evidence="3">PGF-CTERM archaeal protein-sorting signal domain-containing protein</fullName>
    </recommendedName>
</protein>
<feature type="compositionally biased region" description="Low complexity" evidence="2">
    <location>
        <begin position="52"/>
        <end position="61"/>
    </location>
</feature>
<dbReference type="AlphaFoldDB" id="A0A8J8TC75"/>
<comment type="caution">
    <text evidence="4">The sequence shown here is derived from an EMBL/GenBank/DDBJ whole genome shotgun (WGS) entry which is preliminary data.</text>
</comment>
<accession>A0A8J8TC75</accession>
<dbReference type="Pfam" id="PF18204">
    <property type="entry name" value="PGF-CTERM"/>
    <property type="match status" value="1"/>
</dbReference>
<reference evidence="4" key="1">
    <citation type="submission" date="2019-02" db="EMBL/GenBank/DDBJ databases">
        <title>Halonotius sp. a new haloarchaeum isolated from saline soil.</title>
        <authorList>
            <person name="Duran-Viseras A."/>
            <person name="Sanchez-Porro C."/>
            <person name="Ventosa A."/>
        </authorList>
    </citation>
    <scope>NUCLEOTIDE SEQUENCE</scope>
    <source>
        <strain evidence="4">F15B</strain>
    </source>
</reference>
<gene>
    <name evidence="4" type="ORF">EGH24_07025</name>
</gene>
<name>A0A8J8TC75_9EURY</name>
<evidence type="ECO:0000259" key="3">
    <source>
        <dbReference type="Pfam" id="PF18204"/>
    </source>
</evidence>
<keyword evidence="5" id="KW-1185">Reference proteome</keyword>
<keyword evidence="1" id="KW-0732">Signal</keyword>